<comment type="subcellular location">
    <subcellularLocation>
        <location evidence="1">Membrane</location>
    </subcellularLocation>
</comment>
<dbReference type="Proteomes" id="UP000192578">
    <property type="component" value="Unassembled WGS sequence"/>
</dbReference>
<proteinExistence type="predicted"/>
<evidence type="ECO:0000259" key="7">
    <source>
        <dbReference type="Pfam" id="PF01094"/>
    </source>
</evidence>
<keyword evidence="9" id="KW-1185">Reference proteome</keyword>
<name>A0A1W0X970_HYPEX</name>
<evidence type="ECO:0000256" key="2">
    <source>
        <dbReference type="ARBA" id="ARBA00022692"/>
    </source>
</evidence>
<protein>
    <recommendedName>
        <fullName evidence="7">Receptor ligand binding region domain-containing protein</fullName>
    </recommendedName>
</protein>
<feature type="domain" description="Receptor ligand binding region" evidence="7">
    <location>
        <begin position="42"/>
        <end position="410"/>
    </location>
</feature>
<evidence type="ECO:0000313" key="8">
    <source>
        <dbReference type="EMBL" id="OQV23811.1"/>
    </source>
</evidence>
<reference evidence="9" key="1">
    <citation type="submission" date="2017-01" db="EMBL/GenBank/DDBJ databases">
        <title>Comparative genomics of anhydrobiosis in the tardigrade Hypsibius dujardini.</title>
        <authorList>
            <person name="Yoshida Y."/>
            <person name="Koutsovoulos G."/>
            <person name="Laetsch D."/>
            <person name="Stevens L."/>
            <person name="Kumar S."/>
            <person name="Horikawa D."/>
            <person name="Ishino K."/>
            <person name="Komine S."/>
            <person name="Tomita M."/>
            <person name="Blaxter M."/>
            <person name="Arakawa K."/>
        </authorList>
    </citation>
    <scope>NUCLEOTIDE SEQUENCE [LARGE SCALE GENOMIC DNA]</scope>
    <source>
        <strain evidence="9">Z151</strain>
    </source>
</reference>
<keyword evidence="4 5" id="KW-0472">Membrane</keyword>
<feature type="signal peptide" evidence="6">
    <location>
        <begin position="1"/>
        <end position="17"/>
    </location>
</feature>
<feature type="transmembrane region" description="Helical" evidence="5">
    <location>
        <begin position="471"/>
        <end position="492"/>
    </location>
</feature>
<dbReference type="EMBL" id="MTYJ01000009">
    <property type="protein sequence ID" value="OQV23811.1"/>
    <property type="molecule type" value="Genomic_DNA"/>
</dbReference>
<feature type="chain" id="PRO_5013116981" description="Receptor ligand binding region domain-containing protein" evidence="6">
    <location>
        <begin position="18"/>
        <end position="541"/>
    </location>
</feature>
<dbReference type="SUPFAM" id="SSF53822">
    <property type="entry name" value="Periplasmic binding protein-like I"/>
    <property type="match status" value="1"/>
</dbReference>
<evidence type="ECO:0000256" key="5">
    <source>
        <dbReference type="SAM" id="Phobius"/>
    </source>
</evidence>
<evidence type="ECO:0000256" key="4">
    <source>
        <dbReference type="ARBA" id="ARBA00023136"/>
    </source>
</evidence>
<accession>A0A1W0X970</accession>
<evidence type="ECO:0000256" key="3">
    <source>
        <dbReference type="ARBA" id="ARBA00022989"/>
    </source>
</evidence>
<comment type="caution">
    <text evidence="8">The sequence shown here is derived from an EMBL/GenBank/DDBJ whole genome shotgun (WGS) entry which is preliminary data.</text>
</comment>
<keyword evidence="6" id="KW-0732">Signal</keyword>
<evidence type="ECO:0000256" key="6">
    <source>
        <dbReference type="SAM" id="SignalP"/>
    </source>
</evidence>
<gene>
    <name evidence="8" type="ORF">BV898_02163</name>
</gene>
<evidence type="ECO:0000313" key="9">
    <source>
        <dbReference type="Proteomes" id="UP000192578"/>
    </source>
</evidence>
<organism evidence="8 9">
    <name type="scientific">Hypsibius exemplaris</name>
    <name type="common">Freshwater tardigrade</name>
    <dbReference type="NCBI Taxonomy" id="2072580"/>
    <lineage>
        <taxon>Eukaryota</taxon>
        <taxon>Metazoa</taxon>
        <taxon>Ecdysozoa</taxon>
        <taxon>Tardigrada</taxon>
        <taxon>Eutardigrada</taxon>
        <taxon>Parachela</taxon>
        <taxon>Hypsibioidea</taxon>
        <taxon>Hypsibiidae</taxon>
        <taxon>Hypsibius</taxon>
    </lineage>
</organism>
<keyword evidence="3 5" id="KW-1133">Transmembrane helix</keyword>
<dbReference type="AlphaFoldDB" id="A0A1W0X970"/>
<dbReference type="InterPro" id="IPR001828">
    <property type="entry name" value="ANF_lig-bd_rcpt"/>
</dbReference>
<dbReference type="InterPro" id="IPR028082">
    <property type="entry name" value="Peripla_BP_I"/>
</dbReference>
<dbReference type="GO" id="GO:0016020">
    <property type="term" value="C:membrane"/>
    <property type="evidence" value="ECO:0007669"/>
    <property type="project" value="UniProtKB-SubCell"/>
</dbReference>
<dbReference type="Pfam" id="PF01094">
    <property type="entry name" value="ANF_receptor"/>
    <property type="match status" value="1"/>
</dbReference>
<evidence type="ECO:0000256" key="1">
    <source>
        <dbReference type="ARBA" id="ARBA00004370"/>
    </source>
</evidence>
<sequence>MCTVLTWIQFTWSVVNARTLHIDIITPGSMSTALLGGLPFVRPAFDSALEDIKQDYPSLTVSQAFITANESEECMGENIDHVAEYFYRRPNSCPLKEEGFCWTIFILPGCSRNLDEIQQFGTELNKVVLSSSISSSYLIQKARFPTLLTTSVAPISPTYYASFLRLIRMYNWTTVVVVTDIGGINPVYEIGGRAVFNLLASAIPRIDVTFIPVNLTGDVSAVELIQLLQILKATTRVVILVADSLPSNKLLIQARFNGMTDGSYVYVLVNPLTLPYDGGRQRTTAHAYHFEEARKSYSSCLLVSIGVDNRFSLNPNAVTIEADPFVSIWKERSKAAYNYTYPAGRQPTQHVATSYAAVMVVAQVADELRQHESPFDFGNGALLARQFFGRTFHTKVGDITFDQQGQRVPQTFVGYFDPDKDAFVPFLIHEPQSGSNNFVEVMQPLWPNGSWPVPNQPPCGFQGIGCVKGNMWITIIVVVVVAAVIAISIYSASKRFFLDQRLHELWWNLDADLLLGGGEESTCEVGSNEIGLGLHRVKNLP</sequence>
<dbReference type="Gene3D" id="3.40.50.2300">
    <property type="match status" value="2"/>
</dbReference>
<keyword evidence="2 5" id="KW-0812">Transmembrane</keyword>